<dbReference type="SUPFAM" id="SSF46785">
    <property type="entry name" value="Winged helix' DNA-binding domain"/>
    <property type="match status" value="1"/>
</dbReference>
<sequence>MKAPQTSIAESLTQRLANRMIHGDLKPGLALPGENELAMAYGVSRTSVRNALQFLAAKGLISIQAKKRSMVNPRELWNLLDADMLTWLAEGEMDPQLVEQLMVTRLVFEPNVATLAAMNATGHDLAAMEDALQLMRQGQLNAKGDVFEEGDMAFHHALLRATHNPFLLTLGNALSAAMALSFRQTLEKDVRQTRTAVDDHYLLLEAIRLKKPDQARQQMRTILLNAARKRIWQDRPEMFDLIV</sequence>
<dbReference type="PRINTS" id="PR00035">
    <property type="entry name" value="HTHGNTR"/>
</dbReference>
<accession>A0A085A2M7</accession>
<gene>
    <name evidence="5" type="ORF">GTGU_03194</name>
</gene>
<organism evidence="5 6">
    <name type="scientific">Trabulsiella guamensis ATCC 49490</name>
    <dbReference type="NCBI Taxonomy" id="1005994"/>
    <lineage>
        <taxon>Bacteria</taxon>
        <taxon>Pseudomonadati</taxon>
        <taxon>Pseudomonadota</taxon>
        <taxon>Gammaproteobacteria</taxon>
        <taxon>Enterobacterales</taxon>
        <taxon>Enterobacteriaceae</taxon>
        <taxon>Trabulsiella</taxon>
    </lineage>
</organism>
<dbReference type="InterPro" id="IPR036388">
    <property type="entry name" value="WH-like_DNA-bd_sf"/>
</dbReference>
<keyword evidence="1" id="KW-0805">Transcription regulation</keyword>
<dbReference type="PANTHER" id="PTHR43537">
    <property type="entry name" value="TRANSCRIPTIONAL REGULATOR, GNTR FAMILY"/>
    <property type="match status" value="1"/>
</dbReference>
<comment type="caution">
    <text evidence="5">The sequence shown here is derived from an EMBL/GenBank/DDBJ whole genome shotgun (WGS) entry which is preliminary data.</text>
</comment>
<dbReference type="AlphaFoldDB" id="A0A085A2M7"/>
<dbReference type="GO" id="GO:0003700">
    <property type="term" value="F:DNA-binding transcription factor activity"/>
    <property type="evidence" value="ECO:0007669"/>
    <property type="project" value="InterPro"/>
</dbReference>
<evidence type="ECO:0000256" key="1">
    <source>
        <dbReference type="ARBA" id="ARBA00023015"/>
    </source>
</evidence>
<dbReference type="CDD" id="cd07377">
    <property type="entry name" value="WHTH_GntR"/>
    <property type="match status" value="1"/>
</dbReference>
<dbReference type="InterPro" id="IPR008920">
    <property type="entry name" value="TF_FadR/GntR_C"/>
</dbReference>
<dbReference type="RefSeq" id="WP_038159027.1">
    <property type="nucleotide sequence ID" value="NZ_JMTB01000095.1"/>
</dbReference>
<dbReference type="Proteomes" id="UP000028630">
    <property type="component" value="Unassembled WGS sequence"/>
</dbReference>
<reference evidence="6" key="1">
    <citation type="submission" date="2014-05" db="EMBL/GenBank/DDBJ databases">
        <title>ATOL: Assembling a taxonomically balanced genome-scale reconstruction of the evolutionary history of the Enterobacteriaceae.</title>
        <authorList>
            <person name="Plunkett G. III"/>
            <person name="Neeno-Eckwall E.C."/>
            <person name="Glasner J.D."/>
            <person name="Perna N.T."/>
        </authorList>
    </citation>
    <scope>NUCLEOTIDE SEQUENCE [LARGE SCALE GENOMIC DNA]</scope>
    <source>
        <strain evidence="6">ATCC 49490</strain>
    </source>
</reference>
<evidence type="ECO:0000313" key="6">
    <source>
        <dbReference type="Proteomes" id="UP000028630"/>
    </source>
</evidence>
<dbReference type="InterPro" id="IPR036390">
    <property type="entry name" value="WH_DNA-bd_sf"/>
</dbReference>
<keyword evidence="2" id="KW-0238">DNA-binding</keyword>
<dbReference type="Gene3D" id="1.10.10.10">
    <property type="entry name" value="Winged helix-like DNA-binding domain superfamily/Winged helix DNA-binding domain"/>
    <property type="match status" value="1"/>
</dbReference>
<evidence type="ECO:0000313" key="5">
    <source>
        <dbReference type="EMBL" id="KFC04472.1"/>
    </source>
</evidence>
<dbReference type="EMBL" id="JMTB01000095">
    <property type="protein sequence ID" value="KFC04472.1"/>
    <property type="molecule type" value="Genomic_DNA"/>
</dbReference>
<dbReference type="SMART" id="SM00345">
    <property type="entry name" value="HTH_GNTR"/>
    <property type="match status" value="1"/>
</dbReference>
<keyword evidence="3" id="KW-0804">Transcription</keyword>
<dbReference type="Gene3D" id="1.20.120.530">
    <property type="entry name" value="GntR ligand-binding domain-like"/>
    <property type="match status" value="1"/>
</dbReference>
<dbReference type="InterPro" id="IPR000524">
    <property type="entry name" value="Tscrpt_reg_HTH_GntR"/>
</dbReference>
<proteinExistence type="predicted"/>
<dbReference type="eggNOG" id="COG2186">
    <property type="taxonomic scope" value="Bacteria"/>
</dbReference>
<dbReference type="Pfam" id="PF00392">
    <property type="entry name" value="GntR"/>
    <property type="match status" value="1"/>
</dbReference>
<dbReference type="PANTHER" id="PTHR43537:SF44">
    <property type="entry name" value="GNTR FAMILY REGULATORY PROTEIN"/>
    <property type="match status" value="1"/>
</dbReference>
<dbReference type="OrthoDB" id="9028214at2"/>
<dbReference type="GO" id="GO:0003677">
    <property type="term" value="F:DNA binding"/>
    <property type="evidence" value="ECO:0007669"/>
    <property type="project" value="UniProtKB-KW"/>
</dbReference>
<protein>
    <submittedName>
        <fullName evidence="5">D-galactonate repressor</fullName>
    </submittedName>
</protein>
<dbReference type="Pfam" id="PF07729">
    <property type="entry name" value="FCD"/>
    <property type="match status" value="1"/>
</dbReference>
<feature type="domain" description="HTH gntR-type" evidence="4">
    <location>
        <begin position="6"/>
        <end position="74"/>
    </location>
</feature>
<dbReference type="PROSITE" id="PS50949">
    <property type="entry name" value="HTH_GNTR"/>
    <property type="match status" value="1"/>
</dbReference>
<dbReference type="SUPFAM" id="SSF48008">
    <property type="entry name" value="GntR ligand-binding domain-like"/>
    <property type="match status" value="1"/>
</dbReference>
<name>A0A085A2M7_9ENTR</name>
<evidence type="ECO:0000256" key="2">
    <source>
        <dbReference type="ARBA" id="ARBA00023125"/>
    </source>
</evidence>
<dbReference type="SMART" id="SM00895">
    <property type="entry name" value="FCD"/>
    <property type="match status" value="1"/>
</dbReference>
<evidence type="ECO:0000256" key="3">
    <source>
        <dbReference type="ARBA" id="ARBA00023163"/>
    </source>
</evidence>
<dbReference type="InterPro" id="IPR011711">
    <property type="entry name" value="GntR_C"/>
</dbReference>
<keyword evidence="6" id="KW-1185">Reference proteome</keyword>
<evidence type="ECO:0000259" key="4">
    <source>
        <dbReference type="PROSITE" id="PS50949"/>
    </source>
</evidence>